<dbReference type="InterPro" id="IPR050767">
    <property type="entry name" value="Sel1_AlgK"/>
</dbReference>
<reference evidence="2 3" key="1">
    <citation type="submission" date="2018-12" db="EMBL/GenBank/DDBJ databases">
        <title>First genome draft of Desulfovibrio legallis sp. nov.</title>
        <authorList>
            <person name="Ben Dhia O."/>
            <person name="Najjari A."/>
            <person name="Ferjani R."/>
            <person name="Fhoula I."/>
            <person name="Fardeau M.-L."/>
            <person name="Boudabbous A."/>
            <person name="Ouzari H.I."/>
        </authorList>
    </citation>
    <scope>NUCLEOTIDE SEQUENCE [LARGE SCALE GENOMIC DNA]</scope>
    <source>
        <strain evidence="2 3">H1T</strain>
    </source>
</reference>
<sequence>MHGQGPFRPAILRSFVMKRSLPALLAALVLSCGLAGTAVAAPAATAAQTLEKAWTAYNIGQYKQVIQMVQPLASDGNPRAQVLLGRCYENGLGVNQDLSTAAKWFRLAADQNDSEAQVLLAYQYELGVGLPRNEAAVADLMRRAADSGNAEARFNLALYYSQGKYGFPKNPEESFRWAKLAADQGFAQAQRYVGACYEYGVGTTQDATTAAQWYSKAAAQGLEREGNIFATKREYTMP</sequence>
<comment type="caution">
    <text evidence="2">The sequence shown here is derived from an EMBL/GenBank/DDBJ whole genome shotgun (WGS) entry which is preliminary data.</text>
</comment>
<evidence type="ECO:0000256" key="1">
    <source>
        <dbReference type="SAM" id="SignalP"/>
    </source>
</evidence>
<dbReference type="Pfam" id="PF08238">
    <property type="entry name" value="Sel1"/>
    <property type="match status" value="4"/>
</dbReference>
<evidence type="ECO:0000313" key="2">
    <source>
        <dbReference type="EMBL" id="TBH81438.1"/>
    </source>
</evidence>
<dbReference type="Proteomes" id="UP000292919">
    <property type="component" value="Unassembled WGS sequence"/>
</dbReference>
<gene>
    <name evidence="2" type="ORF">EB812_01350</name>
</gene>
<dbReference type="SMART" id="SM00671">
    <property type="entry name" value="SEL1"/>
    <property type="match status" value="4"/>
</dbReference>
<dbReference type="InterPro" id="IPR011990">
    <property type="entry name" value="TPR-like_helical_dom_sf"/>
</dbReference>
<dbReference type="PANTHER" id="PTHR11102">
    <property type="entry name" value="SEL-1-LIKE PROTEIN"/>
    <property type="match status" value="1"/>
</dbReference>
<keyword evidence="1" id="KW-0732">Signal</keyword>
<dbReference type="AlphaFoldDB" id="A0A6H3FFS0"/>
<evidence type="ECO:0000313" key="3">
    <source>
        <dbReference type="Proteomes" id="UP000292919"/>
    </source>
</evidence>
<dbReference type="Gene3D" id="1.25.40.10">
    <property type="entry name" value="Tetratricopeptide repeat domain"/>
    <property type="match status" value="1"/>
</dbReference>
<dbReference type="EMBL" id="SIXC01000002">
    <property type="protein sequence ID" value="TBH81438.1"/>
    <property type="molecule type" value="Genomic_DNA"/>
</dbReference>
<dbReference type="InterPro" id="IPR006597">
    <property type="entry name" value="Sel1-like"/>
</dbReference>
<accession>A0A6H3FFS0</accession>
<name>A0A6H3FFS0_9BACT</name>
<protein>
    <submittedName>
        <fullName evidence="2">Sel1 repeat family protein</fullName>
    </submittedName>
</protein>
<feature type="chain" id="PRO_5026279973" evidence="1">
    <location>
        <begin position="41"/>
        <end position="238"/>
    </location>
</feature>
<keyword evidence="3" id="KW-1185">Reference proteome</keyword>
<feature type="signal peptide" evidence="1">
    <location>
        <begin position="1"/>
        <end position="40"/>
    </location>
</feature>
<proteinExistence type="predicted"/>
<organism evidence="2 3">
    <name type="scientific">Desulfovibrio legallii</name>
    <dbReference type="NCBI Taxonomy" id="571438"/>
    <lineage>
        <taxon>Bacteria</taxon>
        <taxon>Pseudomonadati</taxon>
        <taxon>Thermodesulfobacteriota</taxon>
        <taxon>Desulfovibrionia</taxon>
        <taxon>Desulfovibrionales</taxon>
        <taxon>Desulfovibrionaceae</taxon>
        <taxon>Desulfovibrio</taxon>
    </lineage>
</organism>
<dbReference type="SUPFAM" id="SSF81901">
    <property type="entry name" value="HCP-like"/>
    <property type="match status" value="1"/>
</dbReference>
<dbReference type="PANTHER" id="PTHR11102:SF160">
    <property type="entry name" value="ERAD-ASSOCIATED E3 UBIQUITIN-PROTEIN LIGASE COMPONENT HRD3"/>
    <property type="match status" value="1"/>
</dbReference>